<dbReference type="CDD" id="cd06261">
    <property type="entry name" value="TM_PBP2"/>
    <property type="match status" value="1"/>
</dbReference>
<evidence type="ECO:0000259" key="9">
    <source>
        <dbReference type="PROSITE" id="PS50928"/>
    </source>
</evidence>
<dbReference type="PROSITE" id="PS50928">
    <property type="entry name" value="ABC_TM1"/>
    <property type="match status" value="1"/>
</dbReference>
<feature type="transmembrane region" description="Helical" evidence="8">
    <location>
        <begin position="191"/>
        <end position="212"/>
    </location>
</feature>
<dbReference type="RefSeq" id="WP_262399655.1">
    <property type="nucleotide sequence ID" value="NZ_JACRTB010000008.1"/>
</dbReference>
<keyword evidence="3 8" id="KW-0813">Transport</keyword>
<evidence type="ECO:0000256" key="4">
    <source>
        <dbReference type="ARBA" id="ARBA00022475"/>
    </source>
</evidence>
<evidence type="ECO:0000256" key="7">
    <source>
        <dbReference type="ARBA" id="ARBA00023136"/>
    </source>
</evidence>
<gene>
    <name evidence="10" type="ORF">H8717_06750</name>
</gene>
<feature type="transmembrane region" description="Helical" evidence="8">
    <location>
        <begin position="7"/>
        <end position="25"/>
    </location>
</feature>
<comment type="caution">
    <text evidence="10">The sequence shown here is derived from an EMBL/GenBank/DDBJ whole genome shotgun (WGS) entry which is preliminary data.</text>
</comment>
<evidence type="ECO:0000256" key="2">
    <source>
        <dbReference type="ARBA" id="ARBA00007069"/>
    </source>
</evidence>
<dbReference type="Gene3D" id="1.10.3720.10">
    <property type="entry name" value="MetI-like"/>
    <property type="match status" value="1"/>
</dbReference>
<keyword evidence="11" id="KW-1185">Reference proteome</keyword>
<evidence type="ECO:0000313" key="11">
    <source>
        <dbReference type="Proteomes" id="UP000658131"/>
    </source>
</evidence>
<keyword evidence="5 8" id="KW-0812">Transmembrane</keyword>
<feature type="transmembrane region" description="Helical" evidence="8">
    <location>
        <begin position="137"/>
        <end position="162"/>
    </location>
</feature>
<evidence type="ECO:0000256" key="6">
    <source>
        <dbReference type="ARBA" id="ARBA00022989"/>
    </source>
</evidence>
<feature type="transmembrane region" description="Helical" evidence="8">
    <location>
        <begin position="96"/>
        <end position="117"/>
    </location>
</feature>
<proteinExistence type="inferred from homology"/>
<dbReference type="PANTHER" id="PTHR42929:SF6">
    <property type="entry name" value="IRON(III)-TRANSPORT SYSTEM PERMEASE PROTEIN SFUB"/>
    <property type="match status" value="1"/>
</dbReference>
<keyword evidence="4" id="KW-1003">Cell membrane</keyword>
<organism evidence="10 11">
    <name type="scientific">Yanshouia hominis</name>
    <dbReference type="NCBI Taxonomy" id="2763673"/>
    <lineage>
        <taxon>Bacteria</taxon>
        <taxon>Bacillati</taxon>
        <taxon>Bacillota</taxon>
        <taxon>Clostridia</taxon>
        <taxon>Eubacteriales</taxon>
        <taxon>Oscillospiraceae</taxon>
        <taxon>Yanshouia</taxon>
    </lineage>
</organism>
<dbReference type="InterPro" id="IPR000515">
    <property type="entry name" value="MetI-like"/>
</dbReference>
<feature type="transmembrane region" description="Helical" evidence="8">
    <location>
        <begin position="249"/>
        <end position="267"/>
    </location>
</feature>
<dbReference type="InterPro" id="IPR035906">
    <property type="entry name" value="MetI-like_sf"/>
</dbReference>
<dbReference type="Proteomes" id="UP000658131">
    <property type="component" value="Unassembled WGS sequence"/>
</dbReference>
<evidence type="ECO:0000256" key="1">
    <source>
        <dbReference type="ARBA" id="ARBA00004651"/>
    </source>
</evidence>
<reference evidence="10 11" key="1">
    <citation type="submission" date="2020-08" db="EMBL/GenBank/DDBJ databases">
        <title>Genome public.</title>
        <authorList>
            <person name="Liu C."/>
            <person name="Sun Q."/>
        </authorList>
    </citation>
    <scope>NUCLEOTIDE SEQUENCE [LARGE SCALE GENOMIC DNA]</scope>
    <source>
        <strain evidence="10 11">BX1</strain>
    </source>
</reference>
<protein>
    <submittedName>
        <fullName evidence="10">Iron ABC transporter permease</fullName>
    </submittedName>
</protein>
<feature type="domain" description="ABC transmembrane type-1" evidence="9">
    <location>
        <begin position="58"/>
        <end position="266"/>
    </location>
</feature>
<comment type="similarity">
    <text evidence="2">Belongs to the binding-protein-dependent transport system permease family. CysTW subfamily.</text>
</comment>
<dbReference type="PANTHER" id="PTHR42929">
    <property type="entry name" value="INNER MEMBRANE ABC TRANSPORTER PERMEASE PROTEIN YDCU-RELATED-RELATED"/>
    <property type="match status" value="1"/>
</dbReference>
<comment type="subcellular location">
    <subcellularLocation>
        <location evidence="1 8">Cell membrane</location>
        <topology evidence="1 8">Multi-pass membrane protein</topology>
    </subcellularLocation>
</comment>
<dbReference type="Pfam" id="PF00528">
    <property type="entry name" value="BPD_transp_1"/>
    <property type="match status" value="1"/>
</dbReference>
<accession>A0ABR7NIB6</accession>
<dbReference type="SUPFAM" id="SSF161098">
    <property type="entry name" value="MetI-like"/>
    <property type="match status" value="2"/>
</dbReference>
<dbReference type="EMBL" id="JACRTB010000008">
    <property type="protein sequence ID" value="MBC8576105.1"/>
    <property type="molecule type" value="Genomic_DNA"/>
</dbReference>
<sequence length="380" mass="41103">MGFKSIGARLITVACVGLLLLLIGYPPRIILMRSVSGDGFTLEHYRSAFSNPKNFEEICNNLFVSSAATVLSTLIGRAVAWLVSRTDLGMRKIIHLLMLTHFFIPPFISAMACQQLLGPVGLINKWYMQISGSTDPLIHIYGQSGVLFVFTLSGSVLMYMVVINSFQKVQASLEEAAIITGAGALRTLRDITLPVPGPSVLSAMILVFMSNISNYGAPSALGYHVSYHTLTTRIYEVLQDFSLQNNMEVAAALSMLLVAVAMLSLVGKECLLTGKGFAVVTGKAEQPTRTRLGILRLPITTLTCICGLMLSAAPFLSILATSLTRAYGLPFSAANFTLNNYHTVLFAMPAFGRAMRNSMFLAFSTGGSPSDMAFWPPIFA</sequence>
<feature type="transmembrane region" description="Helical" evidence="8">
    <location>
        <begin position="332"/>
        <end position="351"/>
    </location>
</feature>
<evidence type="ECO:0000313" key="10">
    <source>
        <dbReference type="EMBL" id="MBC8576105.1"/>
    </source>
</evidence>
<keyword evidence="7 8" id="KW-0472">Membrane</keyword>
<keyword evidence="6 8" id="KW-1133">Transmembrane helix</keyword>
<feature type="transmembrane region" description="Helical" evidence="8">
    <location>
        <begin position="62"/>
        <end position="84"/>
    </location>
</feature>
<feature type="transmembrane region" description="Helical" evidence="8">
    <location>
        <begin position="299"/>
        <end position="320"/>
    </location>
</feature>
<evidence type="ECO:0000256" key="8">
    <source>
        <dbReference type="RuleBase" id="RU363032"/>
    </source>
</evidence>
<evidence type="ECO:0000256" key="3">
    <source>
        <dbReference type="ARBA" id="ARBA00022448"/>
    </source>
</evidence>
<evidence type="ECO:0000256" key="5">
    <source>
        <dbReference type="ARBA" id="ARBA00022692"/>
    </source>
</evidence>
<name>A0ABR7NIB6_9FIRM</name>